<protein>
    <submittedName>
        <fullName evidence="3">C-type lectin domain-containing protein</fullName>
    </submittedName>
</protein>
<dbReference type="CDD" id="cd00037">
    <property type="entry name" value="CLECT"/>
    <property type="match status" value="1"/>
</dbReference>
<dbReference type="PANTHER" id="PTHR31024">
    <property type="entry name" value="C-TYPE LECTIN"/>
    <property type="match status" value="1"/>
</dbReference>
<dbReference type="PANTHER" id="PTHR31024:SF3">
    <property type="entry name" value="C-TYPE LECTIN-RELATED"/>
    <property type="match status" value="1"/>
</dbReference>
<dbReference type="InterPro" id="IPR001304">
    <property type="entry name" value="C-type_lectin-like"/>
</dbReference>
<dbReference type="SUPFAM" id="SSF56436">
    <property type="entry name" value="C-type lectin-like"/>
    <property type="match status" value="1"/>
</dbReference>
<feature type="domain" description="C-type lectin" evidence="2">
    <location>
        <begin position="161"/>
        <end position="266"/>
    </location>
</feature>
<dbReference type="Pfam" id="PF00059">
    <property type="entry name" value="Lectin_C"/>
    <property type="match status" value="1"/>
</dbReference>
<evidence type="ECO:0000259" key="2">
    <source>
        <dbReference type="PROSITE" id="PS50041"/>
    </source>
</evidence>
<dbReference type="WBParaSite" id="ASIM_0001896701-mRNA-1">
    <property type="protein sequence ID" value="ASIM_0001896701-mRNA-1"/>
    <property type="gene ID" value="ASIM_0001896701"/>
</dbReference>
<feature type="region of interest" description="Disordered" evidence="1">
    <location>
        <begin position="325"/>
        <end position="350"/>
    </location>
</feature>
<dbReference type="SMART" id="SM00034">
    <property type="entry name" value="CLECT"/>
    <property type="match status" value="1"/>
</dbReference>
<dbReference type="Gene3D" id="3.10.100.10">
    <property type="entry name" value="Mannose-Binding Protein A, subunit A"/>
    <property type="match status" value="1"/>
</dbReference>
<sequence length="350" mass="39615">LTTFRNEQHAIHTIKKLMRKRKKLPVGDGMNFNVGMALLTAHELLQREARAHQPAMVILFSATDVTCRPLIKNGRQHKQRYGYDDPCQVSVLLNEENNVLATVGFKFGGVGYYPKIEIAKHCYAINNTINLSSDLKHLICQANCFCPPPYVQYKNTEQCVNYRECVFAHAIALPHEEATRTCQDDEAELVNIFDALKQQFVDDLHQDSNYIPYWIGLNQVNGEMCWPLGEKVVSFFKNLFSSLPEDDSDDSAVVSLSAQSFSLWNDTLNVNGQVCVIAKVGADGKTSWVPSECTKYNANYFSCQKSTCDTDNGCVVREENYDDSYEDYYGSDESSEEDEDDNENGKTRVK</sequence>
<dbReference type="PROSITE" id="PS50041">
    <property type="entry name" value="C_TYPE_LECTIN_2"/>
    <property type="match status" value="1"/>
</dbReference>
<proteinExistence type="predicted"/>
<organism evidence="3">
    <name type="scientific">Anisakis simplex</name>
    <name type="common">Herring worm</name>
    <dbReference type="NCBI Taxonomy" id="6269"/>
    <lineage>
        <taxon>Eukaryota</taxon>
        <taxon>Metazoa</taxon>
        <taxon>Ecdysozoa</taxon>
        <taxon>Nematoda</taxon>
        <taxon>Chromadorea</taxon>
        <taxon>Rhabditida</taxon>
        <taxon>Spirurina</taxon>
        <taxon>Ascaridomorpha</taxon>
        <taxon>Ascaridoidea</taxon>
        <taxon>Anisakidae</taxon>
        <taxon>Anisakis</taxon>
        <taxon>Anisakis simplex complex</taxon>
    </lineage>
</organism>
<evidence type="ECO:0000256" key="1">
    <source>
        <dbReference type="SAM" id="MobiDB-lite"/>
    </source>
</evidence>
<reference evidence="3" key="1">
    <citation type="submission" date="2017-02" db="UniProtKB">
        <authorList>
            <consortium name="WormBaseParasite"/>
        </authorList>
    </citation>
    <scope>IDENTIFICATION</scope>
</reference>
<feature type="compositionally biased region" description="Acidic residues" evidence="1">
    <location>
        <begin position="325"/>
        <end position="342"/>
    </location>
</feature>
<accession>A0A0M3KDB5</accession>
<name>A0A0M3KDB5_ANISI</name>
<dbReference type="InterPro" id="IPR016186">
    <property type="entry name" value="C-type_lectin-like/link_sf"/>
</dbReference>
<dbReference type="AlphaFoldDB" id="A0A0M3KDB5"/>
<dbReference type="InterPro" id="IPR016187">
    <property type="entry name" value="CTDL_fold"/>
</dbReference>
<evidence type="ECO:0000313" key="3">
    <source>
        <dbReference type="WBParaSite" id="ASIM_0001896701-mRNA-1"/>
    </source>
</evidence>